<feature type="domain" description="Purine catabolism PurC-like" evidence="2">
    <location>
        <begin position="12"/>
        <end position="126"/>
    </location>
</feature>
<dbReference type="EMBL" id="CP045798">
    <property type="protein sequence ID" value="QNB45040.1"/>
    <property type="molecule type" value="Genomic_DNA"/>
</dbReference>
<accession>A0A7G6DYY6</accession>
<evidence type="ECO:0000313" key="6">
    <source>
        <dbReference type="Proteomes" id="UP000515847"/>
    </source>
</evidence>
<keyword evidence="6" id="KW-1185">Reference proteome</keyword>
<name>A0A7G6DYY6_THEFR</name>
<dbReference type="InterPro" id="IPR012914">
    <property type="entry name" value="PucR_dom"/>
</dbReference>
<evidence type="ECO:0000259" key="2">
    <source>
        <dbReference type="Pfam" id="PF07905"/>
    </source>
</evidence>
<evidence type="ECO:0008006" key="7">
    <source>
        <dbReference type="Google" id="ProtNLM"/>
    </source>
</evidence>
<organism evidence="5 6">
    <name type="scientific">Thermanaerosceptrum fracticalcis</name>
    <dbReference type="NCBI Taxonomy" id="1712410"/>
    <lineage>
        <taxon>Bacteria</taxon>
        <taxon>Bacillati</taxon>
        <taxon>Bacillota</taxon>
        <taxon>Clostridia</taxon>
        <taxon>Eubacteriales</taxon>
        <taxon>Peptococcaceae</taxon>
        <taxon>Thermanaerosceptrum</taxon>
    </lineage>
</organism>
<protein>
    <recommendedName>
        <fullName evidence="7">PucR family transcriptional regulator</fullName>
    </recommendedName>
</protein>
<dbReference type="PANTHER" id="PTHR33744">
    <property type="entry name" value="CARBOHYDRATE DIACID REGULATOR"/>
    <property type="match status" value="1"/>
</dbReference>
<feature type="domain" description="CdaR GGDEF-like" evidence="4">
    <location>
        <begin position="296"/>
        <end position="419"/>
    </location>
</feature>
<dbReference type="Pfam" id="PF13556">
    <property type="entry name" value="HTH_30"/>
    <property type="match status" value="1"/>
</dbReference>
<proteinExistence type="inferred from homology"/>
<evidence type="ECO:0000256" key="1">
    <source>
        <dbReference type="ARBA" id="ARBA00006754"/>
    </source>
</evidence>
<sequence>MLRVKDLLYLDKNFKDIQIIAGSKGINRVIKDVEILEVPDGIYWAQEGDFIITTGYVFQNDQKGLYHAIEVLNSKKCSGIGIKTGRFLKKLSPEILELANRIGVPLLEIPIQLGYSDLTRPIMSKLLGERSYSSYVFEQFTNNLSSIANQNFDLNNILHLLKTYINMPIFMLSNRYKILNTVQHPTKALERLPVSRMINVIQEHSDQIKFINVPFTYKDENAYYHIFAIKEPEQLLGYLCIIDTSYDQDFLPQYLQLIKETILYLTIWMISNHKDKIQNKSKEDFFLDLLHGNYLNNSELHRDATFYKLDINTKNLVWVISLQESKQEKNSKGKNTGTIMDKARLKAEKYCPDTTFIADDSKLICIHLAQDSGSLLTRDYFARILNTLNDTSSQHTFIAGVSREHDTLQDLKAAYEEALLSCYIGPRVSSMVRGVYFYKDLTVYHLLYEYANHPMMMKIYENTVEKLTSFDQLNGSELLKTLATFIDSDGKIGNAAKKLFIHRNTLYNRLQKITEITGYNPYDSEGRLLLLLNLKFHDIKNIVK</sequence>
<dbReference type="AlphaFoldDB" id="A0A7G6DYY6"/>
<feature type="domain" description="PucR C-terminal helix-turn-helix" evidence="3">
    <location>
        <begin position="478"/>
        <end position="535"/>
    </location>
</feature>
<dbReference type="Pfam" id="PF17853">
    <property type="entry name" value="GGDEF_2"/>
    <property type="match status" value="1"/>
</dbReference>
<dbReference type="InterPro" id="IPR041522">
    <property type="entry name" value="CdaR_GGDEF"/>
</dbReference>
<dbReference type="KEGG" id="tfr:BR63_01100"/>
<reference evidence="5 6" key="1">
    <citation type="journal article" date="2019" name="Front. Microbiol.">
        <title>Thermoanaerosceptrum fracticalcis gen. nov. sp. nov., a Novel Fumarate-Fermenting Microorganism From a Deep Fractured Carbonate Aquifer of the US Great Basin.</title>
        <authorList>
            <person name="Hamilton-Brehm S.D."/>
            <person name="Stewart L.E."/>
            <person name="Zavarin M."/>
            <person name="Caldwell M."/>
            <person name="Lawson P.A."/>
            <person name="Onstott T.C."/>
            <person name="Grzymski J."/>
            <person name="Neveux I."/>
            <person name="Lollar B.S."/>
            <person name="Russell C.E."/>
            <person name="Moser D.P."/>
        </authorList>
    </citation>
    <scope>NUCLEOTIDE SEQUENCE [LARGE SCALE GENOMIC DNA]</scope>
    <source>
        <strain evidence="5 6">DRI-13</strain>
    </source>
</reference>
<dbReference type="InterPro" id="IPR051448">
    <property type="entry name" value="CdaR-like_regulators"/>
</dbReference>
<dbReference type="Pfam" id="PF07905">
    <property type="entry name" value="PucR"/>
    <property type="match status" value="1"/>
</dbReference>
<dbReference type="Gene3D" id="1.10.10.2840">
    <property type="entry name" value="PucR C-terminal helix-turn-helix domain"/>
    <property type="match status" value="1"/>
</dbReference>
<comment type="similarity">
    <text evidence="1">Belongs to the CdaR family.</text>
</comment>
<dbReference type="OrthoDB" id="143422at2"/>
<evidence type="ECO:0000259" key="3">
    <source>
        <dbReference type="Pfam" id="PF13556"/>
    </source>
</evidence>
<dbReference type="InterPro" id="IPR042070">
    <property type="entry name" value="PucR_C-HTH_sf"/>
</dbReference>
<gene>
    <name evidence="5" type="ORF">BR63_01100</name>
</gene>
<evidence type="ECO:0000313" key="5">
    <source>
        <dbReference type="EMBL" id="QNB45040.1"/>
    </source>
</evidence>
<dbReference type="Proteomes" id="UP000515847">
    <property type="component" value="Chromosome"/>
</dbReference>
<dbReference type="InterPro" id="IPR025736">
    <property type="entry name" value="PucR_C-HTH_dom"/>
</dbReference>
<dbReference type="RefSeq" id="WP_034422968.1">
    <property type="nucleotide sequence ID" value="NZ_CP045798.1"/>
</dbReference>
<evidence type="ECO:0000259" key="4">
    <source>
        <dbReference type="Pfam" id="PF17853"/>
    </source>
</evidence>